<keyword evidence="2" id="KW-1185">Reference proteome</keyword>
<proteinExistence type="predicted"/>
<evidence type="ECO:0000313" key="1">
    <source>
        <dbReference type="EMBL" id="PKU80483.1"/>
    </source>
</evidence>
<sequence length="75" mass="8636">MAGRERHRRTCVVGQKNYGMGAGGTRHRRWLRSRPRLSKREQEVMVDQDCQTNPFTMDAWGVTIGISASVVKRFD</sequence>
<gene>
    <name evidence="1" type="ORF">MA16_Dca021784</name>
</gene>
<accession>A0A2I0WXU7</accession>
<dbReference type="AlphaFoldDB" id="A0A2I0WXU7"/>
<dbReference type="EMBL" id="KZ502343">
    <property type="protein sequence ID" value="PKU80483.1"/>
    <property type="molecule type" value="Genomic_DNA"/>
</dbReference>
<protein>
    <submittedName>
        <fullName evidence="1">Uncharacterized protein</fullName>
    </submittedName>
</protein>
<dbReference type="Proteomes" id="UP000233837">
    <property type="component" value="Unassembled WGS sequence"/>
</dbReference>
<organism evidence="1 2">
    <name type="scientific">Dendrobium catenatum</name>
    <dbReference type="NCBI Taxonomy" id="906689"/>
    <lineage>
        <taxon>Eukaryota</taxon>
        <taxon>Viridiplantae</taxon>
        <taxon>Streptophyta</taxon>
        <taxon>Embryophyta</taxon>
        <taxon>Tracheophyta</taxon>
        <taxon>Spermatophyta</taxon>
        <taxon>Magnoliopsida</taxon>
        <taxon>Liliopsida</taxon>
        <taxon>Asparagales</taxon>
        <taxon>Orchidaceae</taxon>
        <taxon>Epidendroideae</taxon>
        <taxon>Malaxideae</taxon>
        <taxon>Dendrobiinae</taxon>
        <taxon>Dendrobium</taxon>
    </lineage>
</organism>
<reference evidence="1 2" key="2">
    <citation type="journal article" date="2017" name="Nature">
        <title>The Apostasia genome and the evolution of orchids.</title>
        <authorList>
            <person name="Zhang G.Q."/>
            <person name="Liu K.W."/>
            <person name="Li Z."/>
            <person name="Lohaus R."/>
            <person name="Hsiao Y.Y."/>
            <person name="Niu S.C."/>
            <person name="Wang J.Y."/>
            <person name="Lin Y.C."/>
            <person name="Xu Q."/>
            <person name="Chen L.J."/>
            <person name="Yoshida K."/>
            <person name="Fujiwara S."/>
            <person name="Wang Z.W."/>
            <person name="Zhang Y.Q."/>
            <person name="Mitsuda N."/>
            <person name="Wang M."/>
            <person name="Liu G.H."/>
            <person name="Pecoraro L."/>
            <person name="Huang H.X."/>
            <person name="Xiao X.J."/>
            <person name="Lin M."/>
            <person name="Wu X.Y."/>
            <person name="Wu W.L."/>
            <person name="Chen Y.Y."/>
            <person name="Chang S.B."/>
            <person name="Sakamoto S."/>
            <person name="Ohme-Takagi M."/>
            <person name="Yagi M."/>
            <person name="Zeng S.J."/>
            <person name="Shen C.Y."/>
            <person name="Yeh C.M."/>
            <person name="Luo Y.B."/>
            <person name="Tsai W.C."/>
            <person name="Van de Peer Y."/>
            <person name="Liu Z.J."/>
        </authorList>
    </citation>
    <scope>NUCLEOTIDE SEQUENCE [LARGE SCALE GENOMIC DNA]</scope>
    <source>
        <tissue evidence="1">The whole plant</tissue>
    </source>
</reference>
<name>A0A2I0WXU7_9ASPA</name>
<evidence type="ECO:0000313" key="2">
    <source>
        <dbReference type="Proteomes" id="UP000233837"/>
    </source>
</evidence>
<reference evidence="1 2" key="1">
    <citation type="journal article" date="2016" name="Sci. Rep.">
        <title>The Dendrobium catenatum Lindl. genome sequence provides insights into polysaccharide synthase, floral development and adaptive evolution.</title>
        <authorList>
            <person name="Zhang G.Q."/>
            <person name="Xu Q."/>
            <person name="Bian C."/>
            <person name="Tsai W.C."/>
            <person name="Yeh C.M."/>
            <person name="Liu K.W."/>
            <person name="Yoshida K."/>
            <person name="Zhang L.S."/>
            <person name="Chang S.B."/>
            <person name="Chen F."/>
            <person name="Shi Y."/>
            <person name="Su Y.Y."/>
            <person name="Zhang Y.Q."/>
            <person name="Chen L.J."/>
            <person name="Yin Y."/>
            <person name="Lin M."/>
            <person name="Huang H."/>
            <person name="Deng H."/>
            <person name="Wang Z.W."/>
            <person name="Zhu S.L."/>
            <person name="Zhao X."/>
            <person name="Deng C."/>
            <person name="Niu S.C."/>
            <person name="Huang J."/>
            <person name="Wang M."/>
            <person name="Liu G.H."/>
            <person name="Yang H.J."/>
            <person name="Xiao X.J."/>
            <person name="Hsiao Y.Y."/>
            <person name="Wu W.L."/>
            <person name="Chen Y.Y."/>
            <person name="Mitsuda N."/>
            <person name="Ohme-Takagi M."/>
            <person name="Luo Y.B."/>
            <person name="Van de Peer Y."/>
            <person name="Liu Z.J."/>
        </authorList>
    </citation>
    <scope>NUCLEOTIDE SEQUENCE [LARGE SCALE GENOMIC DNA]</scope>
    <source>
        <tissue evidence="1">The whole plant</tissue>
    </source>
</reference>